<name>A0AA86VBV6_9EUKA</name>
<dbReference type="EMBL" id="CAXDID020000007">
    <property type="protein sequence ID" value="CAL5976790.1"/>
    <property type="molecule type" value="Genomic_DNA"/>
</dbReference>
<keyword evidence="3" id="KW-1185">Reference proteome</keyword>
<sequence>MNYVIYIFLVTAQTDCIESFMPRNQEFAKTNKLRRNTGLHVKHQNQTKLVTIYEKASVIHIQPGPFDQFELSKSNEQKIPCGNKQQLLLKLHELNVHLLSEIQYCQQLMQQADVIESNIEAIKRNYVQIGNIQHKQQLKKQYSMHSLLKIQK</sequence>
<comment type="caution">
    <text evidence="1">The sequence shown here is derived from an EMBL/GenBank/DDBJ whole genome shotgun (WGS) entry which is preliminary data.</text>
</comment>
<evidence type="ECO:0000313" key="1">
    <source>
        <dbReference type="EMBL" id="CAI9962263.1"/>
    </source>
</evidence>
<protein>
    <submittedName>
        <fullName evidence="2">Hypothetical_protein</fullName>
    </submittedName>
</protein>
<dbReference type="AlphaFoldDB" id="A0AA86VBV6"/>
<reference evidence="2 3" key="2">
    <citation type="submission" date="2024-07" db="EMBL/GenBank/DDBJ databases">
        <authorList>
            <person name="Akdeniz Z."/>
        </authorList>
    </citation>
    <scope>NUCLEOTIDE SEQUENCE [LARGE SCALE GENOMIC DNA]</scope>
</reference>
<proteinExistence type="predicted"/>
<organism evidence="1">
    <name type="scientific">Hexamita inflata</name>
    <dbReference type="NCBI Taxonomy" id="28002"/>
    <lineage>
        <taxon>Eukaryota</taxon>
        <taxon>Metamonada</taxon>
        <taxon>Diplomonadida</taxon>
        <taxon>Hexamitidae</taxon>
        <taxon>Hexamitinae</taxon>
        <taxon>Hexamita</taxon>
    </lineage>
</organism>
<gene>
    <name evidence="2" type="ORF">HINF_LOCUS3992</name>
    <name evidence="1" type="ORF">HINF_LOCUS49908</name>
</gene>
<evidence type="ECO:0000313" key="2">
    <source>
        <dbReference type="EMBL" id="CAL5976790.1"/>
    </source>
</evidence>
<evidence type="ECO:0000313" key="3">
    <source>
        <dbReference type="Proteomes" id="UP001642409"/>
    </source>
</evidence>
<reference evidence="1" key="1">
    <citation type="submission" date="2023-06" db="EMBL/GenBank/DDBJ databases">
        <authorList>
            <person name="Kurt Z."/>
        </authorList>
    </citation>
    <scope>NUCLEOTIDE SEQUENCE</scope>
</reference>
<accession>A0AA86VBV6</accession>
<dbReference type="EMBL" id="CATOUU010000952">
    <property type="protein sequence ID" value="CAI9962263.1"/>
    <property type="molecule type" value="Genomic_DNA"/>
</dbReference>
<dbReference type="Proteomes" id="UP001642409">
    <property type="component" value="Unassembled WGS sequence"/>
</dbReference>